<evidence type="ECO:0008006" key="4">
    <source>
        <dbReference type="Google" id="ProtNLM"/>
    </source>
</evidence>
<name>A0ABV9T7Z3_9BACT</name>
<evidence type="ECO:0000313" key="2">
    <source>
        <dbReference type="EMBL" id="MFC4874509.1"/>
    </source>
</evidence>
<proteinExistence type="predicted"/>
<feature type="transmembrane region" description="Helical" evidence="1">
    <location>
        <begin position="6"/>
        <end position="27"/>
    </location>
</feature>
<sequence>MEIVIGLLIVICSLILWLVFVPVYLRIDTGAGLYELKQAGSLHISLHPGKVPFVKMSVLGFRIPFGRKRKTKKQEKRKKGSKPMIKRTTRAWLFLFKGVLKCFKVKKLAAAFDSGDFTWNARFFSLIPMLNTKSTFIQVNFNGLNCFYLEIEGRLNKLIWTFIIFLTKK</sequence>
<keyword evidence="1" id="KW-0472">Membrane</keyword>
<organism evidence="2 3">
    <name type="scientific">Negadavirga shengliensis</name>
    <dbReference type="NCBI Taxonomy" id="1389218"/>
    <lineage>
        <taxon>Bacteria</taxon>
        <taxon>Pseudomonadati</taxon>
        <taxon>Bacteroidota</taxon>
        <taxon>Cytophagia</taxon>
        <taxon>Cytophagales</taxon>
        <taxon>Cyclobacteriaceae</taxon>
        <taxon>Negadavirga</taxon>
    </lineage>
</organism>
<gene>
    <name evidence="2" type="ORF">ACFPFU_22585</name>
</gene>
<dbReference type="RefSeq" id="WP_377068422.1">
    <property type="nucleotide sequence ID" value="NZ_JBHSJJ010000018.1"/>
</dbReference>
<evidence type="ECO:0000313" key="3">
    <source>
        <dbReference type="Proteomes" id="UP001595818"/>
    </source>
</evidence>
<evidence type="ECO:0000256" key="1">
    <source>
        <dbReference type="SAM" id="Phobius"/>
    </source>
</evidence>
<dbReference type="Proteomes" id="UP001595818">
    <property type="component" value="Unassembled WGS sequence"/>
</dbReference>
<protein>
    <recommendedName>
        <fullName evidence="4">DUF2953 domain-containing protein</fullName>
    </recommendedName>
</protein>
<reference evidence="3" key="1">
    <citation type="journal article" date="2019" name="Int. J. Syst. Evol. Microbiol.">
        <title>The Global Catalogue of Microorganisms (GCM) 10K type strain sequencing project: providing services to taxonomists for standard genome sequencing and annotation.</title>
        <authorList>
            <consortium name="The Broad Institute Genomics Platform"/>
            <consortium name="The Broad Institute Genome Sequencing Center for Infectious Disease"/>
            <person name="Wu L."/>
            <person name="Ma J."/>
        </authorList>
    </citation>
    <scope>NUCLEOTIDE SEQUENCE [LARGE SCALE GENOMIC DNA]</scope>
    <source>
        <strain evidence="3">CGMCC 4.7466</strain>
    </source>
</reference>
<dbReference type="EMBL" id="JBHSJJ010000018">
    <property type="protein sequence ID" value="MFC4874509.1"/>
    <property type="molecule type" value="Genomic_DNA"/>
</dbReference>
<keyword evidence="1" id="KW-1133">Transmembrane helix</keyword>
<comment type="caution">
    <text evidence="2">The sequence shown here is derived from an EMBL/GenBank/DDBJ whole genome shotgun (WGS) entry which is preliminary data.</text>
</comment>
<keyword evidence="3" id="KW-1185">Reference proteome</keyword>
<keyword evidence="1" id="KW-0812">Transmembrane</keyword>
<accession>A0ABV9T7Z3</accession>